<sequence>MKLPKREFYTVHEVAARWGYTIADVAGWSAAGHFDILTGIPPAMCGEKVVAGEVIISAFDILPMFRRCGTGPQTAWLRRVRTKGEADWQLITDPVAGVEVSVADLLISGQHVHRFEEKNELFRRVSGGTGSVSPYDWEGMLQALALRIHERGIPASQGELVAEMQEWFVEHSDGNDVPDERSIRRRITPIWRELTKTPEKP</sequence>
<keyword evidence="2" id="KW-1185">Reference proteome</keyword>
<dbReference type="Proteomes" id="UP000731907">
    <property type="component" value="Unassembled WGS sequence"/>
</dbReference>
<proteinExistence type="predicted"/>
<protein>
    <submittedName>
        <fullName evidence="1">Uncharacterized protein</fullName>
    </submittedName>
</protein>
<gene>
    <name evidence="1" type="ORF">GU927_019440</name>
</gene>
<reference evidence="1 2" key="1">
    <citation type="submission" date="2021-06" db="EMBL/GenBank/DDBJ databases">
        <title>Rhodobacteraceae bacterium strain HSP-20.</title>
        <authorList>
            <person name="Chen W.-M."/>
        </authorList>
    </citation>
    <scope>NUCLEOTIDE SEQUENCE [LARGE SCALE GENOMIC DNA]</scope>
    <source>
        <strain evidence="1 2">HSP-20</strain>
    </source>
</reference>
<comment type="caution">
    <text evidence="1">The sequence shown here is derived from an EMBL/GenBank/DDBJ whole genome shotgun (WGS) entry which is preliminary data.</text>
</comment>
<dbReference type="RefSeq" id="WP_161764075.1">
    <property type="nucleotide sequence ID" value="NZ_JAAATX020000017.1"/>
</dbReference>
<name>A0ABS6J9W4_9RHOB</name>
<evidence type="ECO:0000313" key="1">
    <source>
        <dbReference type="EMBL" id="MBU9700021.1"/>
    </source>
</evidence>
<dbReference type="EMBL" id="JAAATX020000017">
    <property type="protein sequence ID" value="MBU9700021.1"/>
    <property type="molecule type" value="Genomic_DNA"/>
</dbReference>
<evidence type="ECO:0000313" key="2">
    <source>
        <dbReference type="Proteomes" id="UP000731907"/>
    </source>
</evidence>
<accession>A0ABS6J9W4</accession>
<organism evidence="1 2">
    <name type="scientific">Paragemmobacter amnigenus</name>
    <dbReference type="NCBI Taxonomy" id="2852097"/>
    <lineage>
        <taxon>Bacteria</taxon>
        <taxon>Pseudomonadati</taxon>
        <taxon>Pseudomonadota</taxon>
        <taxon>Alphaproteobacteria</taxon>
        <taxon>Rhodobacterales</taxon>
        <taxon>Paracoccaceae</taxon>
        <taxon>Paragemmobacter</taxon>
    </lineage>
</organism>